<keyword evidence="5" id="KW-0408">Iron</keyword>
<dbReference type="AlphaFoldDB" id="A0A158I5B4"/>
<dbReference type="SUPFAM" id="SSF52343">
    <property type="entry name" value="Ferredoxin reductase-like, C-terminal NADP-linked domain"/>
    <property type="match status" value="1"/>
</dbReference>
<gene>
    <name evidence="9" type="ORF">AWB70_04247</name>
</gene>
<evidence type="ECO:0000256" key="6">
    <source>
        <dbReference type="ARBA" id="ARBA00023014"/>
    </source>
</evidence>
<feature type="domain" description="FAD-binding FR-type" evidence="8">
    <location>
        <begin position="2"/>
        <end position="108"/>
    </location>
</feature>
<keyword evidence="1" id="KW-0285">Flavoprotein</keyword>
<dbReference type="Pfam" id="PF00111">
    <property type="entry name" value="Fer2"/>
    <property type="match status" value="1"/>
</dbReference>
<dbReference type="PROSITE" id="PS51085">
    <property type="entry name" value="2FE2S_FER_2"/>
    <property type="match status" value="1"/>
</dbReference>
<dbReference type="Gene3D" id="2.40.30.10">
    <property type="entry name" value="Translation factors"/>
    <property type="match status" value="1"/>
</dbReference>
<dbReference type="EMBL" id="FCNY02000010">
    <property type="protein sequence ID" value="SAL51792.1"/>
    <property type="molecule type" value="Genomic_DNA"/>
</dbReference>
<dbReference type="CDD" id="cd00207">
    <property type="entry name" value="fer2"/>
    <property type="match status" value="1"/>
</dbReference>
<evidence type="ECO:0000256" key="1">
    <source>
        <dbReference type="ARBA" id="ARBA00022630"/>
    </source>
</evidence>
<evidence type="ECO:0000256" key="3">
    <source>
        <dbReference type="ARBA" id="ARBA00022723"/>
    </source>
</evidence>
<dbReference type="PROSITE" id="PS00197">
    <property type="entry name" value="2FE2S_FER_1"/>
    <property type="match status" value="1"/>
</dbReference>
<dbReference type="InterPro" id="IPR008333">
    <property type="entry name" value="Cbr1-like_FAD-bd_dom"/>
</dbReference>
<dbReference type="GO" id="GO:0046872">
    <property type="term" value="F:metal ion binding"/>
    <property type="evidence" value="ECO:0007669"/>
    <property type="project" value="UniProtKB-KW"/>
</dbReference>
<dbReference type="Gene3D" id="3.10.20.30">
    <property type="match status" value="1"/>
</dbReference>
<dbReference type="InterPro" id="IPR050415">
    <property type="entry name" value="MRET"/>
</dbReference>
<evidence type="ECO:0000256" key="2">
    <source>
        <dbReference type="ARBA" id="ARBA00022714"/>
    </source>
</evidence>
<dbReference type="InterPro" id="IPR012675">
    <property type="entry name" value="Beta-grasp_dom_sf"/>
</dbReference>
<dbReference type="Gene3D" id="3.40.50.80">
    <property type="entry name" value="Nucleotide-binding domain of ferredoxin-NADP reductase (FNR) module"/>
    <property type="match status" value="1"/>
</dbReference>
<evidence type="ECO:0000313" key="9">
    <source>
        <dbReference type="EMBL" id="SAL51792.1"/>
    </source>
</evidence>
<dbReference type="CDD" id="cd06185">
    <property type="entry name" value="PDR_like"/>
    <property type="match status" value="1"/>
</dbReference>
<evidence type="ECO:0000259" key="7">
    <source>
        <dbReference type="PROSITE" id="PS51085"/>
    </source>
</evidence>
<keyword evidence="3" id="KW-0479">Metal-binding</keyword>
<proteinExistence type="predicted"/>
<dbReference type="GO" id="GO:0051537">
    <property type="term" value="F:2 iron, 2 sulfur cluster binding"/>
    <property type="evidence" value="ECO:0007669"/>
    <property type="project" value="UniProtKB-KW"/>
</dbReference>
<dbReference type="PRINTS" id="PR00409">
    <property type="entry name" value="PHDIOXRDTASE"/>
</dbReference>
<dbReference type="InterPro" id="IPR017938">
    <property type="entry name" value="Riboflavin_synthase-like_b-brl"/>
</dbReference>
<dbReference type="RefSeq" id="WP_053572494.1">
    <property type="nucleotide sequence ID" value="NZ_FCNY02000010.1"/>
</dbReference>
<dbReference type="PROSITE" id="PS51384">
    <property type="entry name" value="FAD_FR"/>
    <property type="match status" value="1"/>
</dbReference>
<keyword evidence="2" id="KW-0001">2Fe-2S</keyword>
<dbReference type="PANTHER" id="PTHR47354:SF1">
    <property type="entry name" value="CARNITINE MONOOXYGENASE REDUCTASE SUBUNIT"/>
    <property type="match status" value="1"/>
</dbReference>
<organism evidence="9 10">
    <name type="scientific">Caballeronia cordobensis</name>
    <name type="common">Burkholderia cordobensis</name>
    <dbReference type="NCBI Taxonomy" id="1353886"/>
    <lineage>
        <taxon>Bacteria</taxon>
        <taxon>Pseudomonadati</taxon>
        <taxon>Pseudomonadota</taxon>
        <taxon>Betaproteobacteria</taxon>
        <taxon>Burkholderiales</taxon>
        <taxon>Burkholderiaceae</taxon>
        <taxon>Caballeronia</taxon>
    </lineage>
</organism>
<keyword evidence="6" id="KW-0411">Iron-sulfur</keyword>
<evidence type="ECO:0000259" key="8">
    <source>
        <dbReference type="PROSITE" id="PS51384"/>
    </source>
</evidence>
<evidence type="ECO:0000313" key="10">
    <source>
        <dbReference type="Proteomes" id="UP000054740"/>
    </source>
</evidence>
<dbReference type="Pfam" id="PF00970">
    <property type="entry name" value="FAD_binding_6"/>
    <property type="match status" value="1"/>
</dbReference>
<dbReference type="SUPFAM" id="SSF54292">
    <property type="entry name" value="2Fe-2S ferredoxin-like"/>
    <property type="match status" value="1"/>
</dbReference>
<dbReference type="InterPro" id="IPR001433">
    <property type="entry name" value="OxRdtase_FAD/NAD-bd"/>
</dbReference>
<dbReference type="InterPro" id="IPR039261">
    <property type="entry name" value="FNR_nucleotide-bd"/>
</dbReference>
<dbReference type="InterPro" id="IPR006058">
    <property type="entry name" value="2Fe2S_fd_BS"/>
</dbReference>
<dbReference type="Pfam" id="PF00175">
    <property type="entry name" value="NAD_binding_1"/>
    <property type="match status" value="1"/>
</dbReference>
<feature type="domain" description="2Fe-2S ferredoxin-type" evidence="7">
    <location>
        <begin position="237"/>
        <end position="322"/>
    </location>
</feature>
<dbReference type="SUPFAM" id="SSF63380">
    <property type="entry name" value="Riboflavin synthase domain-like"/>
    <property type="match status" value="1"/>
</dbReference>
<sequence>MKDSQQLVVSEVLQATARIRRFVLRHPQGDALPAFEAGAHLDVSIPLATGDLAVRSYSIASSPADCSHYLLGVLREDAGKGGSAAMHGRVQAGQLLTCSLPKNHFPLVPESPHYLLVAGGIGITPILSMVRVLAAQARTFSIHYCVRSADDAAFVDELKALAGDKLTLHCDGGDPTRGVDLDLLLRNAPAGADVYVCGPRGLNEAVIGAARRAHWPDERIHFEFFGAAAPADGDAAFRVVLQQSGQTVEVASDESILDALIRQGVEPIYDCKRGECGLCATTVIEGEVDHRDYVLSPDDKTSRKQMCVCVSRARCGDLTLDL</sequence>
<evidence type="ECO:0000256" key="4">
    <source>
        <dbReference type="ARBA" id="ARBA00023002"/>
    </source>
</evidence>
<dbReference type="Proteomes" id="UP000054740">
    <property type="component" value="Unassembled WGS sequence"/>
</dbReference>
<protein>
    <submittedName>
        <fullName evidence="9">Ferredoxin</fullName>
    </submittedName>
</protein>
<keyword evidence="10" id="KW-1185">Reference proteome</keyword>
<accession>A0A158I5B4</accession>
<dbReference type="InterPro" id="IPR036010">
    <property type="entry name" value="2Fe-2S_ferredoxin-like_sf"/>
</dbReference>
<dbReference type="PANTHER" id="PTHR47354">
    <property type="entry name" value="NADH OXIDOREDUCTASE HCR"/>
    <property type="match status" value="1"/>
</dbReference>
<evidence type="ECO:0000256" key="5">
    <source>
        <dbReference type="ARBA" id="ARBA00023004"/>
    </source>
</evidence>
<dbReference type="InterPro" id="IPR017927">
    <property type="entry name" value="FAD-bd_FR_type"/>
</dbReference>
<name>A0A158I5B4_CABCO</name>
<dbReference type="InterPro" id="IPR001041">
    <property type="entry name" value="2Fe-2S_ferredoxin-type"/>
</dbReference>
<keyword evidence="4" id="KW-0560">Oxidoreductase</keyword>
<dbReference type="GO" id="GO:0016491">
    <property type="term" value="F:oxidoreductase activity"/>
    <property type="evidence" value="ECO:0007669"/>
    <property type="project" value="UniProtKB-KW"/>
</dbReference>
<reference evidence="10" key="1">
    <citation type="submission" date="2016-01" db="EMBL/GenBank/DDBJ databases">
        <authorList>
            <person name="Peeters C."/>
        </authorList>
    </citation>
    <scope>NUCLEOTIDE SEQUENCE [LARGE SCALE GENOMIC DNA]</scope>
</reference>